<dbReference type="AlphaFoldDB" id="A0A072P1T1"/>
<feature type="domain" description="Prepilin type IV endopeptidase peptidase" evidence="8">
    <location>
        <begin position="101"/>
        <end position="204"/>
    </location>
</feature>
<comment type="similarity">
    <text evidence="2">Belongs to the peptidase A24 family.</text>
</comment>
<dbReference type="GO" id="GO:0004190">
    <property type="term" value="F:aspartic-type endopeptidase activity"/>
    <property type="evidence" value="ECO:0007669"/>
    <property type="project" value="UniProtKB-EC"/>
</dbReference>
<evidence type="ECO:0000256" key="3">
    <source>
        <dbReference type="ARBA" id="ARBA00022475"/>
    </source>
</evidence>
<keyword evidence="4 7" id="KW-0812">Transmembrane</keyword>
<dbReference type="InterPro" id="IPR010627">
    <property type="entry name" value="Prepilin_pept_A24_N"/>
</dbReference>
<feature type="transmembrane region" description="Helical" evidence="7">
    <location>
        <begin position="87"/>
        <end position="111"/>
    </location>
</feature>
<dbReference type="GO" id="GO:0008168">
    <property type="term" value="F:methyltransferase activity"/>
    <property type="evidence" value="ECO:0007669"/>
    <property type="project" value="UniProtKB-KW"/>
</dbReference>
<feature type="transmembrane region" description="Helical" evidence="7">
    <location>
        <begin position="175"/>
        <end position="208"/>
    </location>
</feature>
<dbReference type="Pfam" id="PF06750">
    <property type="entry name" value="A24_N_bact"/>
    <property type="match status" value="1"/>
</dbReference>
<feature type="domain" description="Prepilin peptidase A24 N-terminal" evidence="9">
    <location>
        <begin position="7"/>
        <end position="89"/>
    </location>
</feature>
<feature type="transmembrane region" description="Helical" evidence="7">
    <location>
        <begin position="220"/>
        <end position="242"/>
    </location>
</feature>
<dbReference type="GO" id="GO:0032259">
    <property type="term" value="P:methylation"/>
    <property type="evidence" value="ECO:0007669"/>
    <property type="project" value="UniProtKB-KW"/>
</dbReference>
<dbReference type="EC" id="3.4.23.43" evidence="10"/>
<dbReference type="EMBL" id="JJRY01000003">
    <property type="protein sequence ID" value="KEF39450.1"/>
    <property type="molecule type" value="Genomic_DNA"/>
</dbReference>
<evidence type="ECO:0000256" key="4">
    <source>
        <dbReference type="ARBA" id="ARBA00022692"/>
    </source>
</evidence>
<evidence type="ECO:0000256" key="5">
    <source>
        <dbReference type="ARBA" id="ARBA00022989"/>
    </source>
</evidence>
<dbReference type="InterPro" id="IPR000045">
    <property type="entry name" value="Prepilin_IV_endopep_pep"/>
</dbReference>
<keyword evidence="10" id="KW-0808">Transferase</keyword>
<dbReference type="Proteomes" id="UP000027936">
    <property type="component" value="Unassembled WGS sequence"/>
</dbReference>
<reference evidence="10 11" key="1">
    <citation type="submission" date="2014-04" db="EMBL/GenBank/DDBJ databases">
        <title>Draft genome sequence of Bacillus azotoformans MEV2011, a (co-) denitrifying strain unable to grow in the presence of oxygen.</title>
        <authorList>
            <person name="Nielsen M."/>
            <person name="Schreiber L."/>
            <person name="Finster K."/>
            <person name="Schramm A."/>
        </authorList>
    </citation>
    <scope>NUCLEOTIDE SEQUENCE [LARGE SCALE GENOMIC DNA]</scope>
    <source>
        <strain evidence="10 11">MEV2011</strain>
    </source>
</reference>
<proteinExistence type="inferred from homology"/>
<accession>A0A072P1T1</accession>
<keyword evidence="3" id="KW-1003">Cell membrane</keyword>
<dbReference type="OrthoDB" id="9789291at2"/>
<evidence type="ECO:0000256" key="7">
    <source>
        <dbReference type="SAM" id="Phobius"/>
    </source>
</evidence>
<dbReference type="RefSeq" id="WP_035194066.1">
    <property type="nucleotide sequence ID" value="NZ_JJRY01000003.1"/>
</dbReference>
<dbReference type="GO" id="GO:0005886">
    <property type="term" value="C:plasma membrane"/>
    <property type="evidence" value="ECO:0007669"/>
    <property type="project" value="UniProtKB-SubCell"/>
</dbReference>
<keyword evidence="6 7" id="KW-0472">Membrane</keyword>
<evidence type="ECO:0000259" key="8">
    <source>
        <dbReference type="Pfam" id="PF01478"/>
    </source>
</evidence>
<dbReference type="Gene3D" id="1.20.120.1220">
    <property type="match status" value="1"/>
</dbReference>
<protein>
    <submittedName>
        <fullName evidence="10">Prepilin signal peptidase PulO-like peptidase</fullName>
        <ecNumber evidence="10">2.1.1.-</ecNumber>
        <ecNumber evidence="10">3.4.23.43</ecNumber>
    </submittedName>
</protein>
<evidence type="ECO:0000313" key="11">
    <source>
        <dbReference type="Proteomes" id="UP000027936"/>
    </source>
</evidence>
<keyword evidence="10" id="KW-0378">Hydrolase</keyword>
<keyword evidence="5 7" id="KW-1133">Transmembrane helix</keyword>
<dbReference type="Pfam" id="PF01478">
    <property type="entry name" value="Peptidase_A24"/>
    <property type="match status" value="1"/>
</dbReference>
<dbReference type="PATRIC" id="fig|1348973.3.peg.1190"/>
<comment type="caution">
    <text evidence="10">The sequence shown here is derived from an EMBL/GenBank/DDBJ whole genome shotgun (WGS) entry which is preliminary data.</text>
</comment>
<dbReference type="PANTHER" id="PTHR30487">
    <property type="entry name" value="TYPE 4 PREPILIN-LIKE PROTEINS LEADER PEPTIDE-PROCESSING ENZYME"/>
    <property type="match status" value="1"/>
</dbReference>
<evidence type="ECO:0000313" key="10">
    <source>
        <dbReference type="EMBL" id="KEF39450.1"/>
    </source>
</evidence>
<comment type="subcellular location">
    <subcellularLocation>
        <location evidence="1">Cell membrane</location>
        <topology evidence="1">Multi-pass membrane protein</topology>
    </subcellularLocation>
</comment>
<dbReference type="GO" id="GO:0006465">
    <property type="term" value="P:signal peptide processing"/>
    <property type="evidence" value="ECO:0007669"/>
    <property type="project" value="TreeGrafter"/>
</dbReference>
<keyword evidence="10" id="KW-0489">Methyltransferase</keyword>
<gene>
    <name evidence="10" type="ORF">M670_01218</name>
</gene>
<sequence length="250" mass="27880">MLLYFFILGLIFGSFFNVVGLRIPNGQSIVFPGSHCPNCQKTLSSVELIPVFSYLLQKGKCRNCHTKISPIYPSFELLTGMLFAFSYFYFGFTFELLVGLTLISLLMIIVVSDFKHMIIPDKVLLFFVPLFIVERTFIPLGPWWNPLLGAIAGFGLLLLIAIISKGGMGGGDIKLFAVLGIVLGWKLVLFAFFMSTLFGTVFGLIGMLLKKVERGKPMPFGPYIALGTLVAYFYGENLIGWYSMNFLTLL</sequence>
<evidence type="ECO:0000256" key="2">
    <source>
        <dbReference type="ARBA" id="ARBA00005801"/>
    </source>
</evidence>
<dbReference type="EC" id="2.1.1.-" evidence="10"/>
<organism evidence="10 11">
    <name type="scientific">Schinkia azotoformans MEV2011</name>
    <dbReference type="NCBI Taxonomy" id="1348973"/>
    <lineage>
        <taxon>Bacteria</taxon>
        <taxon>Bacillati</taxon>
        <taxon>Bacillota</taxon>
        <taxon>Bacilli</taxon>
        <taxon>Bacillales</taxon>
        <taxon>Bacillaceae</taxon>
        <taxon>Calidifontibacillus/Schinkia group</taxon>
        <taxon>Schinkia</taxon>
    </lineage>
</organism>
<feature type="transmembrane region" description="Helical" evidence="7">
    <location>
        <begin position="123"/>
        <end position="141"/>
    </location>
</feature>
<feature type="transmembrane region" description="Helical" evidence="7">
    <location>
        <begin position="147"/>
        <end position="163"/>
    </location>
</feature>
<evidence type="ECO:0000259" key="9">
    <source>
        <dbReference type="Pfam" id="PF06750"/>
    </source>
</evidence>
<dbReference type="PANTHER" id="PTHR30487:SF0">
    <property type="entry name" value="PREPILIN LEADER PEPTIDASE_N-METHYLTRANSFERASE-RELATED"/>
    <property type="match status" value="1"/>
</dbReference>
<name>A0A072P1T1_SCHAZ</name>
<evidence type="ECO:0000256" key="1">
    <source>
        <dbReference type="ARBA" id="ARBA00004651"/>
    </source>
</evidence>
<dbReference type="InterPro" id="IPR050882">
    <property type="entry name" value="Prepilin_peptidase/N-MTase"/>
</dbReference>
<evidence type="ECO:0000256" key="6">
    <source>
        <dbReference type="ARBA" id="ARBA00023136"/>
    </source>
</evidence>